<gene>
    <name evidence="2" type="ORF">chiPu_0030016</name>
</gene>
<feature type="compositionally biased region" description="Basic and acidic residues" evidence="1">
    <location>
        <begin position="253"/>
        <end position="263"/>
    </location>
</feature>
<proteinExistence type="predicted"/>
<comment type="caution">
    <text evidence="2">The sequence shown here is derived from an EMBL/GenBank/DDBJ whole genome shotgun (WGS) entry which is preliminary data.</text>
</comment>
<name>A0A401TT88_CHIPU</name>
<evidence type="ECO:0000313" key="3">
    <source>
        <dbReference type="Proteomes" id="UP000287033"/>
    </source>
</evidence>
<protein>
    <submittedName>
        <fullName evidence="2">Uncharacterized protein</fullName>
    </submittedName>
</protein>
<keyword evidence="3" id="KW-1185">Reference proteome</keyword>
<feature type="region of interest" description="Disordered" evidence="1">
    <location>
        <begin position="128"/>
        <end position="263"/>
    </location>
</feature>
<feature type="non-terminal residue" evidence="2">
    <location>
        <position position="263"/>
    </location>
</feature>
<feature type="region of interest" description="Disordered" evidence="1">
    <location>
        <begin position="1"/>
        <end position="38"/>
    </location>
</feature>
<dbReference type="EMBL" id="BEZZ01172517">
    <property type="protein sequence ID" value="GCC45845.1"/>
    <property type="molecule type" value="Genomic_DNA"/>
</dbReference>
<feature type="region of interest" description="Disordered" evidence="1">
    <location>
        <begin position="100"/>
        <end position="119"/>
    </location>
</feature>
<reference evidence="2 3" key="1">
    <citation type="journal article" date="2018" name="Nat. Ecol. Evol.">
        <title>Shark genomes provide insights into elasmobranch evolution and the origin of vertebrates.</title>
        <authorList>
            <person name="Hara Y"/>
            <person name="Yamaguchi K"/>
            <person name="Onimaru K"/>
            <person name="Kadota M"/>
            <person name="Koyanagi M"/>
            <person name="Keeley SD"/>
            <person name="Tatsumi K"/>
            <person name="Tanaka K"/>
            <person name="Motone F"/>
            <person name="Kageyama Y"/>
            <person name="Nozu R"/>
            <person name="Adachi N"/>
            <person name="Nishimura O"/>
            <person name="Nakagawa R"/>
            <person name="Tanegashima C"/>
            <person name="Kiyatake I"/>
            <person name="Matsumoto R"/>
            <person name="Murakumo K"/>
            <person name="Nishida K"/>
            <person name="Terakita A"/>
            <person name="Kuratani S"/>
            <person name="Sato K"/>
            <person name="Hyodo S Kuraku.S."/>
        </authorList>
    </citation>
    <scope>NUCLEOTIDE SEQUENCE [LARGE SCALE GENOMIC DNA]</scope>
</reference>
<dbReference type="Proteomes" id="UP000287033">
    <property type="component" value="Unassembled WGS sequence"/>
</dbReference>
<sequence>RPLADLPFAQGVQTERPARRPDRRADAGRDRDPGTDGDCAARRVLAADRLLRLHGGLARLCDVRRQPLPVLRRRLHDHADLRRRTGADGDSRFARLSGVRDGAGAAGRRDHDRRQPVQARLDCQSALDAGDGRLPRRHIRPHPGLATARRARPDHAGRADALQARSARREDRPDQCLHAGDRARRASAGRRIGEDQRADSGCADRACRRHHRCRRRPSRKQGRQGGRHRAGHAAQAVISGHRTGAMDQAAVARDPDRRRRDGA</sequence>
<dbReference type="AlphaFoldDB" id="A0A401TT88"/>
<organism evidence="2 3">
    <name type="scientific">Chiloscyllium punctatum</name>
    <name type="common">Brownbanded bambooshark</name>
    <name type="synonym">Hemiscyllium punctatum</name>
    <dbReference type="NCBI Taxonomy" id="137246"/>
    <lineage>
        <taxon>Eukaryota</taxon>
        <taxon>Metazoa</taxon>
        <taxon>Chordata</taxon>
        <taxon>Craniata</taxon>
        <taxon>Vertebrata</taxon>
        <taxon>Chondrichthyes</taxon>
        <taxon>Elasmobranchii</taxon>
        <taxon>Galeomorphii</taxon>
        <taxon>Galeoidea</taxon>
        <taxon>Orectolobiformes</taxon>
        <taxon>Hemiscylliidae</taxon>
        <taxon>Chiloscyllium</taxon>
    </lineage>
</organism>
<evidence type="ECO:0000256" key="1">
    <source>
        <dbReference type="SAM" id="MobiDB-lite"/>
    </source>
</evidence>
<feature type="compositionally biased region" description="Basic residues" evidence="1">
    <location>
        <begin position="207"/>
        <end position="231"/>
    </location>
</feature>
<accession>A0A401TT88</accession>
<feature type="compositionally biased region" description="Basic and acidic residues" evidence="1">
    <location>
        <begin position="167"/>
        <end position="184"/>
    </location>
</feature>
<feature type="compositionally biased region" description="Basic and acidic residues" evidence="1">
    <location>
        <begin position="16"/>
        <end position="38"/>
    </location>
</feature>
<feature type="non-terminal residue" evidence="2">
    <location>
        <position position="1"/>
    </location>
</feature>
<evidence type="ECO:0000313" key="2">
    <source>
        <dbReference type="EMBL" id="GCC45845.1"/>
    </source>
</evidence>